<comment type="subcellular location">
    <subcellularLocation>
        <location evidence="2">Chromosome</location>
        <location evidence="2">Centromere</location>
    </subcellularLocation>
    <subcellularLocation>
        <location evidence="1">Nucleus</location>
    </subcellularLocation>
</comment>
<evidence type="ECO:0000313" key="15">
    <source>
        <dbReference type="EMBL" id="ORY88828.1"/>
    </source>
</evidence>
<gene>
    <name evidence="15" type="ORF">BCR35DRAFT_324139</name>
</gene>
<dbReference type="EMBL" id="MCGR01000008">
    <property type="protein sequence ID" value="ORY88828.1"/>
    <property type="molecule type" value="Genomic_DNA"/>
</dbReference>
<evidence type="ECO:0000256" key="9">
    <source>
        <dbReference type="ARBA" id="ARBA00023306"/>
    </source>
</evidence>
<evidence type="ECO:0000256" key="12">
    <source>
        <dbReference type="SAM" id="MobiDB-lite"/>
    </source>
</evidence>
<keyword evidence="4" id="KW-0158">Chromosome</keyword>
<comment type="caution">
    <text evidence="15">The sequence shown here is derived from an EMBL/GenBank/DDBJ whole genome shotgun (WGS) entry which is preliminary data.</text>
</comment>
<evidence type="ECO:0000256" key="7">
    <source>
        <dbReference type="ARBA" id="ARBA00023054"/>
    </source>
</evidence>
<evidence type="ECO:0000313" key="16">
    <source>
        <dbReference type="Proteomes" id="UP000193467"/>
    </source>
</evidence>
<dbReference type="AlphaFoldDB" id="A0A1Y2FZP1"/>
<dbReference type="InParanoid" id="A0A1Y2FZP1"/>
<dbReference type="GO" id="GO:0031262">
    <property type="term" value="C:Ndc80 complex"/>
    <property type="evidence" value="ECO:0007669"/>
    <property type="project" value="InterPro"/>
</dbReference>
<comment type="similarity">
    <text evidence="3">Belongs to the NUF2 family.</text>
</comment>
<dbReference type="Proteomes" id="UP000193467">
    <property type="component" value="Unassembled WGS sequence"/>
</dbReference>
<evidence type="ECO:0000256" key="8">
    <source>
        <dbReference type="ARBA" id="ARBA00023242"/>
    </source>
</evidence>
<dbReference type="InterPro" id="IPR005549">
    <property type="entry name" value="Kinetochore_Nuf2_N"/>
</dbReference>
<evidence type="ECO:0000256" key="10">
    <source>
        <dbReference type="ARBA" id="ARBA00023328"/>
    </source>
</evidence>
<keyword evidence="5" id="KW-0132">Cell division</keyword>
<evidence type="ECO:0000256" key="3">
    <source>
        <dbReference type="ARBA" id="ARBA00005498"/>
    </source>
</evidence>
<feature type="domain" description="Kinetochore protein Nuf2 N-terminal" evidence="13">
    <location>
        <begin position="9"/>
        <end position="136"/>
    </location>
</feature>
<dbReference type="GO" id="GO:0051301">
    <property type="term" value="P:cell division"/>
    <property type="evidence" value="ECO:0007669"/>
    <property type="project" value="UniProtKB-KW"/>
</dbReference>
<dbReference type="STRING" id="106004.A0A1Y2FZP1"/>
<dbReference type="GO" id="GO:0005634">
    <property type="term" value="C:nucleus"/>
    <property type="evidence" value="ECO:0007669"/>
    <property type="project" value="UniProtKB-SubCell"/>
</dbReference>
<evidence type="ECO:0000256" key="6">
    <source>
        <dbReference type="ARBA" id="ARBA00022776"/>
    </source>
</evidence>
<dbReference type="InterPro" id="IPR038275">
    <property type="entry name" value="Nuf2_N_sf"/>
</dbReference>
<evidence type="ECO:0000259" key="13">
    <source>
        <dbReference type="Pfam" id="PF03800"/>
    </source>
</evidence>
<evidence type="ECO:0000256" key="4">
    <source>
        <dbReference type="ARBA" id="ARBA00022454"/>
    </source>
</evidence>
<keyword evidence="8" id="KW-0539">Nucleus</keyword>
<feature type="coiled-coil region" evidence="11">
    <location>
        <begin position="142"/>
        <end position="172"/>
    </location>
</feature>
<keyword evidence="9" id="KW-0131">Cell cycle</keyword>
<dbReference type="Pfam" id="PF03800">
    <property type="entry name" value="Nuf2"/>
    <property type="match status" value="1"/>
</dbReference>
<reference evidence="15 16" key="1">
    <citation type="submission" date="2016-07" db="EMBL/GenBank/DDBJ databases">
        <title>Pervasive Adenine N6-methylation of Active Genes in Fungi.</title>
        <authorList>
            <consortium name="DOE Joint Genome Institute"/>
            <person name="Mondo S.J."/>
            <person name="Dannebaum R.O."/>
            <person name="Kuo R.C."/>
            <person name="Labutti K."/>
            <person name="Haridas S."/>
            <person name="Kuo A."/>
            <person name="Salamov A."/>
            <person name="Ahrendt S.R."/>
            <person name="Lipzen A."/>
            <person name="Sullivan W."/>
            <person name="Andreopoulos W.B."/>
            <person name="Clum A."/>
            <person name="Lindquist E."/>
            <person name="Daum C."/>
            <person name="Ramamoorthy G.K."/>
            <person name="Gryganskyi A."/>
            <person name="Culley D."/>
            <person name="Magnuson J.K."/>
            <person name="James T.Y."/>
            <person name="O'Malley M.A."/>
            <person name="Stajich J.E."/>
            <person name="Spatafora J.W."/>
            <person name="Visel A."/>
            <person name="Grigoriev I.V."/>
        </authorList>
    </citation>
    <scope>NUCLEOTIDE SEQUENCE [LARGE SCALE GENOMIC DNA]</scope>
    <source>
        <strain evidence="15 16">62-1032</strain>
    </source>
</reference>
<name>A0A1Y2FZP1_9BASI</name>
<evidence type="ECO:0000256" key="2">
    <source>
        <dbReference type="ARBA" id="ARBA00004584"/>
    </source>
</evidence>
<feature type="coiled-coil region" evidence="11">
    <location>
        <begin position="201"/>
        <end position="235"/>
    </location>
</feature>
<protein>
    <submittedName>
        <fullName evidence="15">Nuf2 family-domain-containing protein</fullName>
    </submittedName>
</protein>
<keyword evidence="7 11" id="KW-0175">Coiled coil</keyword>
<feature type="region of interest" description="Disordered" evidence="12">
    <location>
        <begin position="355"/>
        <end position="378"/>
    </location>
</feature>
<organism evidence="15 16">
    <name type="scientific">Leucosporidium creatinivorum</name>
    <dbReference type="NCBI Taxonomy" id="106004"/>
    <lineage>
        <taxon>Eukaryota</taxon>
        <taxon>Fungi</taxon>
        <taxon>Dikarya</taxon>
        <taxon>Basidiomycota</taxon>
        <taxon>Pucciniomycotina</taxon>
        <taxon>Microbotryomycetes</taxon>
        <taxon>Leucosporidiales</taxon>
        <taxon>Leucosporidium</taxon>
    </lineage>
</organism>
<evidence type="ECO:0000256" key="5">
    <source>
        <dbReference type="ARBA" id="ARBA00022618"/>
    </source>
</evidence>
<dbReference type="OrthoDB" id="8194677at2759"/>
<dbReference type="InterPro" id="IPR041112">
    <property type="entry name" value="Nuf2_DHR10-like"/>
</dbReference>
<sequence length="455" mass="52485">MPPAPAPSFPLAESPELIVEACSEINCPLTVHEIQHPTPAKVQAVYEAWMLKILDINLEDCIKAAKDQLDHMDHYEIHQEALYIGVFYHTFSQLLALAQIHDFTVSDLTAPTYQRFYHVLSGLLNFYDFEMEQRSETLLPLIEENAALMEREEALMQEIQDKKDMIAQEKEKRRKNEPRLAEYREKEKAGNIECVKMMETAKELADRNTEMKAKLKELQAENAQTTLEARNRELEINRYKSQLVQSPERIKSDLGTMAEHLARDTEELKLIEAKERQMQGKIASLVRYEGELATCIKLLEEWDIDVAKLAEGTSRHQRHLEKHEALLAEQQDFENQINLLDRRIQNVREEIARFDEKTERKRSAGKQRKKSLEEQHAGLLEKKRGLEMRAAEKNREAGEVEAQIRAIHAATHAELDRGETAFKKIKDQVEVYSLKINKALDSINTLNAQPIDLGA</sequence>
<evidence type="ECO:0000256" key="11">
    <source>
        <dbReference type="SAM" id="Coils"/>
    </source>
</evidence>
<keyword evidence="10" id="KW-0137">Centromere</keyword>
<feature type="domain" description="Nuf2 DHR10-like" evidence="14">
    <location>
        <begin position="259"/>
        <end position="374"/>
    </location>
</feature>
<dbReference type="FunCoup" id="A0A1Y2FZP1">
    <property type="interactions" value="65"/>
</dbReference>
<dbReference type="Gene3D" id="1.10.418.60">
    <property type="entry name" value="Ncd80 complex, Nuf2 subunit"/>
    <property type="match status" value="1"/>
</dbReference>
<accession>A0A1Y2FZP1</accession>
<dbReference type="Pfam" id="PF18595">
    <property type="entry name" value="Nuf2_DHR10-like"/>
    <property type="match status" value="1"/>
</dbReference>
<evidence type="ECO:0000256" key="1">
    <source>
        <dbReference type="ARBA" id="ARBA00004123"/>
    </source>
</evidence>
<keyword evidence="6" id="KW-0498">Mitosis</keyword>
<keyword evidence="16" id="KW-1185">Reference proteome</keyword>
<proteinExistence type="inferred from homology"/>
<evidence type="ECO:0000259" key="14">
    <source>
        <dbReference type="Pfam" id="PF18595"/>
    </source>
</evidence>